<proteinExistence type="inferred from homology"/>
<dbReference type="EMBL" id="PVLR01000054">
    <property type="protein sequence ID" value="PRD67601.1"/>
    <property type="molecule type" value="Genomic_DNA"/>
</dbReference>
<evidence type="ECO:0000256" key="2">
    <source>
        <dbReference type="ARBA" id="ARBA00005011"/>
    </source>
</evidence>
<dbReference type="InterPro" id="IPR004839">
    <property type="entry name" value="Aminotransferase_I/II_large"/>
</dbReference>
<reference evidence="11 12" key="1">
    <citation type="submission" date="2018-03" db="EMBL/GenBank/DDBJ databases">
        <title>Comparative genomics illustrates the genes involved in a hyperalkaliphilic mechanisms of Serpentinomonas isolated from highly-alkaline calcium-rich serpentinized springs.</title>
        <authorList>
            <person name="Suzuki S."/>
            <person name="Ishii S."/>
            <person name="Walworth N."/>
            <person name="Bird L."/>
            <person name="Kuenen J.G."/>
            <person name="Nealson K.H."/>
        </authorList>
    </citation>
    <scope>NUCLEOTIDE SEQUENCE [LARGE SCALE GENOMIC DNA]</scope>
    <source>
        <strain evidence="11 12">83</strain>
    </source>
</reference>
<dbReference type="PROSITE" id="PS00599">
    <property type="entry name" value="AA_TRANSFER_CLASS_2"/>
    <property type="match status" value="1"/>
</dbReference>
<feature type="modified residue" description="N6-(pyridoxal phosphate)lysine" evidence="9">
    <location>
        <position position="217"/>
    </location>
</feature>
<keyword evidence="12" id="KW-1185">Reference proteome</keyword>
<dbReference type="HAMAP" id="MF_01023">
    <property type="entry name" value="HisC_aminotrans_2"/>
    <property type="match status" value="1"/>
</dbReference>
<dbReference type="Gene3D" id="3.90.1150.10">
    <property type="entry name" value="Aspartate Aminotransferase, domain 1"/>
    <property type="match status" value="1"/>
</dbReference>
<dbReference type="Proteomes" id="UP000238326">
    <property type="component" value="Unassembled WGS sequence"/>
</dbReference>
<keyword evidence="9" id="KW-0028">Amino-acid biosynthesis</keyword>
<dbReference type="InterPro" id="IPR015422">
    <property type="entry name" value="PyrdxlP-dep_Trfase_small"/>
</dbReference>
<evidence type="ECO:0000259" key="10">
    <source>
        <dbReference type="Pfam" id="PF00155"/>
    </source>
</evidence>
<organism evidence="11 12">
    <name type="scientific">Malikia spinosa</name>
    <dbReference type="NCBI Taxonomy" id="86180"/>
    <lineage>
        <taxon>Bacteria</taxon>
        <taxon>Pseudomonadati</taxon>
        <taxon>Pseudomonadota</taxon>
        <taxon>Betaproteobacteria</taxon>
        <taxon>Burkholderiales</taxon>
        <taxon>Comamonadaceae</taxon>
        <taxon>Malikia</taxon>
    </lineage>
</organism>
<keyword evidence="6 9" id="KW-0808">Transferase</keyword>
<dbReference type="Gene3D" id="3.40.640.10">
    <property type="entry name" value="Type I PLP-dependent aspartate aminotransferase-like (Major domain)"/>
    <property type="match status" value="1"/>
</dbReference>
<dbReference type="CDD" id="cd00609">
    <property type="entry name" value="AAT_like"/>
    <property type="match status" value="1"/>
</dbReference>
<evidence type="ECO:0000256" key="7">
    <source>
        <dbReference type="ARBA" id="ARBA00022898"/>
    </source>
</evidence>
<dbReference type="EC" id="2.6.1.9" evidence="9"/>
<keyword evidence="9" id="KW-0368">Histidine biosynthesis</keyword>
<comment type="subunit">
    <text evidence="4 9">Homodimer.</text>
</comment>
<dbReference type="PANTHER" id="PTHR43643">
    <property type="entry name" value="HISTIDINOL-PHOSPHATE AMINOTRANSFERASE 2"/>
    <property type="match status" value="1"/>
</dbReference>
<keyword evidence="7 9" id="KW-0663">Pyridoxal phosphate</keyword>
<dbReference type="InterPro" id="IPR015421">
    <property type="entry name" value="PyrdxlP-dep_Trfase_major"/>
</dbReference>
<dbReference type="GO" id="GO:0030170">
    <property type="term" value="F:pyridoxal phosphate binding"/>
    <property type="evidence" value="ECO:0007669"/>
    <property type="project" value="InterPro"/>
</dbReference>
<name>A0A2S9KAZ3_9BURK</name>
<dbReference type="PANTHER" id="PTHR43643:SF3">
    <property type="entry name" value="HISTIDINOL-PHOSPHATE AMINOTRANSFERASE"/>
    <property type="match status" value="1"/>
</dbReference>
<evidence type="ECO:0000256" key="8">
    <source>
        <dbReference type="ARBA" id="ARBA00047481"/>
    </source>
</evidence>
<dbReference type="UniPathway" id="UPA00031">
    <property type="reaction ID" value="UER00012"/>
</dbReference>
<comment type="catalytic activity">
    <reaction evidence="8 9">
        <text>L-histidinol phosphate + 2-oxoglutarate = 3-(imidazol-4-yl)-2-oxopropyl phosphate + L-glutamate</text>
        <dbReference type="Rhea" id="RHEA:23744"/>
        <dbReference type="ChEBI" id="CHEBI:16810"/>
        <dbReference type="ChEBI" id="CHEBI:29985"/>
        <dbReference type="ChEBI" id="CHEBI:57766"/>
        <dbReference type="ChEBI" id="CHEBI:57980"/>
        <dbReference type="EC" id="2.6.1.9"/>
    </reaction>
</comment>
<comment type="cofactor">
    <cofactor evidence="1 9">
        <name>pyridoxal 5'-phosphate</name>
        <dbReference type="ChEBI" id="CHEBI:597326"/>
    </cofactor>
</comment>
<dbReference type="OrthoDB" id="9809616at2"/>
<feature type="domain" description="Aminotransferase class I/classII large" evidence="10">
    <location>
        <begin position="25"/>
        <end position="354"/>
    </location>
</feature>
<sequence>MSRYWSAVVHGLTPYVPGEQPKLDNLVKLNTNEHPYGPSPKALAAIRAATDDSLRLYPDPNADALKTALAQRFGVQPDQVFVGNGSDEVLAHAFQALLKHERELWFPDISYSFYPVYCGLYGVAQRQIPLADDFTIRVEDYLPRGDGTGEKAGAIIFPNPNAPTGRLLALDAVEQIVAANPDAVVLVDEAYVDFGGESAIKLVDQYPNLLVVHTFSKSRSLAGLRVGYAIGHKALIEGLERVKNSFNSYPLDRLALAGALASVEDEEFFQHSCQQVIATRETLVAQLQQLGFEVLPSGANFVFARHPARDGAELAAALRARAIIVRHFKQARIDQFLRITIGTDAQCAQLVQALGEILAD</sequence>
<dbReference type="Pfam" id="PF00155">
    <property type="entry name" value="Aminotran_1_2"/>
    <property type="match status" value="1"/>
</dbReference>
<dbReference type="InterPro" id="IPR001917">
    <property type="entry name" value="Aminotrans_II_pyridoxalP_BS"/>
</dbReference>
<comment type="similarity">
    <text evidence="3 9">Belongs to the class-II pyridoxal-phosphate-dependent aminotransferase family. Histidinol-phosphate aminotransferase subfamily.</text>
</comment>
<evidence type="ECO:0000313" key="11">
    <source>
        <dbReference type="EMBL" id="PRD67601.1"/>
    </source>
</evidence>
<dbReference type="InterPro" id="IPR015424">
    <property type="entry name" value="PyrdxlP-dep_Trfase"/>
</dbReference>
<protein>
    <recommendedName>
        <fullName evidence="9">Histidinol-phosphate aminotransferase</fullName>
        <ecNumber evidence="9">2.6.1.9</ecNumber>
    </recommendedName>
    <alternativeName>
        <fullName evidence="9">Imidazole acetol-phosphate transaminase</fullName>
    </alternativeName>
</protein>
<dbReference type="SUPFAM" id="SSF53383">
    <property type="entry name" value="PLP-dependent transferases"/>
    <property type="match status" value="1"/>
</dbReference>
<evidence type="ECO:0000313" key="12">
    <source>
        <dbReference type="Proteomes" id="UP000238326"/>
    </source>
</evidence>
<dbReference type="NCBIfam" id="TIGR01141">
    <property type="entry name" value="hisC"/>
    <property type="match status" value="1"/>
</dbReference>
<evidence type="ECO:0000256" key="9">
    <source>
        <dbReference type="HAMAP-Rule" id="MF_01023"/>
    </source>
</evidence>
<evidence type="ECO:0000256" key="1">
    <source>
        <dbReference type="ARBA" id="ARBA00001933"/>
    </source>
</evidence>
<comment type="pathway">
    <text evidence="2 9">Amino-acid biosynthesis; L-histidine biosynthesis; L-histidine from 5-phospho-alpha-D-ribose 1-diphosphate: step 7/9.</text>
</comment>
<comment type="caution">
    <text evidence="11">The sequence shown here is derived from an EMBL/GenBank/DDBJ whole genome shotgun (WGS) entry which is preliminary data.</text>
</comment>
<dbReference type="GO" id="GO:0004400">
    <property type="term" value="F:histidinol-phosphate transaminase activity"/>
    <property type="evidence" value="ECO:0007669"/>
    <property type="project" value="UniProtKB-UniRule"/>
</dbReference>
<dbReference type="AlphaFoldDB" id="A0A2S9KAZ3"/>
<dbReference type="InterPro" id="IPR050106">
    <property type="entry name" value="HistidinolP_aminotransfase"/>
</dbReference>
<keyword evidence="5 9" id="KW-0032">Aminotransferase</keyword>
<accession>A0A2S9KAZ3</accession>
<dbReference type="RefSeq" id="WP_105730892.1">
    <property type="nucleotide sequence ID" value="NZ_PVLR01000054.1"/>
</dbReference>
<gene>
    <name evidence="9" type="primary">hisC</name>
    <name evidence="11" type="ORF">C6P61_15845</name>
</gene>
<evidence type="ECO:0000256" key="5">
    <source>
        <dbReference type="ARBA" id="ARBA00022576"/>
    </source>
</evidence>
<evidence type="ECO:0000256" key="6">
    <source>
        <dbReference type="ARBA" id="ARBA00022679"/>
    </source>
</evidence>
<dbReference type="GO" id="GO:0000105">
    <property type="term" value="P:L-histidine biosynthetic process"/>
    <property type="evidence" value="ECO:0007669"/>
    <property type="project" value="UniProtKB-UniRule"/>
</dbReference>
<evidence type="ECO:0000256" key="4">
    <source>
        <dbReference type="ARBA" id="ARBA00011738"/>
    </source>
</evidence>
<dbReference type="InterPro" id="IPR005861">
    <property type="entry name" value="HisP_aminotrans"/>
</dbReference>
<evidence type="ECO:0000256" key="3">
    <source>
        <dbReference type="ARBA" id="ARBA00007970"/>
    </source>
</evidence>